<evidence type="ECO:0000256" key="1">
    <source>
        <dbReference type="SAM" id="MobiDB-lite"/>
    </source>
</evidence>
<feature type="compositionally biased region" description="Low complexity" evidence="1">
    <location>
        <begin position="28"/>
        <end position="52"/>
    </location>
</feature>
<protein>
    <recommendedName>
        <fullName evidence="5">Transglycosylase</fullName>
    </recommendedName>
</protein>
<feature type="region of interest" description="Disordered" evidence="1">
    <location>
        <begin position="25"/>
        <end position="133"/>
    </location>
</feature>
<evidence type="ECO:0000313" key="3">
    <source>
        <dbReference type="EMBL" id="RIL43292.1"/>
    </source>
</evidence>
<dbReference type="Proteomes" id="UP000283576">
    <property type="component" value="Unassembled WGS sequence"/>
</dbReference>
<feature type="signal peptide" evidence="2">
    <location>
        <begin position="1"/>
        <end position="25"/>
    </location>
</feature>
<feature type="chain" id="PRO_5030056937" description="Transglycosylase" evidence="2">
    <location>
        <begin position="26"/>
        <end position="214"/>
    </location>
</feature>
<reference evidence="3 4" key="1">
    <citation type="journal article" date="2016" name="Front. Microbiol.">
        <title>Comprehensive Phylogenetic Analysis of Bovine Non-aureus Staphylococci Species Based on Whole-Genome Sequencing.</title>
        <authorList>
            <person name="Naushad S."/>
            <person name="Barkema H.W."/>
            <person name="Luby C."/>
            <person name="Condas L.A."/>
            <person name="Nobrega D.B."/>
            <person name="Carson D.A."/>
            <person name="De Buck J."/>
        </authorList>
    </citation>
    <scope>NUCLEOTIDE SEQUENCE [LARGE SCALE GENOMIC DNA]</scope>
    <source>
        <strain evidence="3 4">SNUC 1388</strain>
    </source>
</reference>
<keyword evidence="2" id="KW-0732">Signal</keyword>
<accession>A0A2T4SX87</accession>
<dbReference type="RefSeq" id="WP_107526877.1">
    <property type="nucleotide sequence ID" value="NZ_JAIBNU010000002.1"/>
</dbReference>
<evidence type="ECO:0000313" key="4">
    <source>
        <dbReference type="Proteomes" id="UP000283576"/>
    </source>
</evidence>
<comment type="caution">
    <text evidence="3">The sequence shown here is derived from an EMBL/GenBank/DDBJ whole genome shotgun (WGS) entry which is preliminary data.</text>
</comment>
<evidence type="ECO:0008006" key="5">
    <source>
        <dbReference type="Google" id="ProtNLM"/>
    </source>
</evidence>
<sequence>MRKTLLTTIAAISLGATGLGTSAHAAEQNNNCGPNGQPQASQHGQQMSQQHNQSEHKFNQPKQVKFNNDNNKSYNTQQVSTTQNQQNDNSNDDNTSTTTSNQSSSNTSTNSSDDSDSSSSSDSSTTSSDSTSSVYQQFLAAGGTKELWESIVLPESGGDPDAVNSAGYRGLGQTKESWGTGSVATQTKGMINYAKERYGSIEAAIEFREANGWW</sequence>
<gene>
    <name evidence="3" type="ORF">BUZ01_06665</name>
</gene>
<proteinExistence type="predicted"/>
<evidence type="ECO:0000256" key="2">
    <source>
        <dbReference type="SAM" id="SignalP"/>
    </source>
</evidence>
<dbReference type="InterPro" id="IPR023346">
    <property type="entry name" value="Lysozyme-like_dom_sf"/>
</dbReference>
<dbReference type="SUPFAM" id="SSF53955">
    <property type="entry name" value="Lysozyme-like"/>
    <property type="match status" value="1"/>
</dbReference>
<organism evidence="3 4">
    <name type="scientific">Staphylococcus gallinarum</name>
    <dbReference type="NCBI Taxonomy" id="1293"/>
    <lineage>
        <taxon>Bacteria</taxon>
        <taxon>Bacillati</taxon>
        <taxon>Bacillota</taxon>
        <taxon>Bacilli</taxon>
        <taxon>Bacillales</taxon>
        <taxon>Staphylococcaceae</taxon>
        <taxon>Staphylococcus</taxon>
    </lineage>
</organism>
<name>A0A2T4SX87_STAGA</name>
<feature type="compositionally biased region" description="Low complexity" evidence="1">
    <location>
        <begin position="80"/>
        <end position="133"/>
    </location>
</feature>
<dbReference type="AlphaFoldDB" id="A0A2T4SX87"/>
<dbReference type="EMBL" id="QXRZ01000003">
    <property type="protein sequence ID" value="RIL43292.1"/>
    <property type="molecule type" value="Genomic_DNA"/>
</dbReference>
<feature type="compositionally biased region" description="Polar residues" evidence="1">
    <location>
        <begin position="60"/>
        <end position="79"/>
    </location>
</feature>